<dbReference type="PROSITE" id="PS01219">
    <property type="entry name" value="AMMONIUM_TRANSP"/>
    <property type="match status" value="1"/>
</dbReference>
<dbReference type="PRINTS" id="PR00342">
    <property type="entry name" value="RHESUSRHD"/>
</dbReference>
<feature type="transmembrane region" description="Helical" evidence="9">
    <location>
        <begin position="121"/>
        <end position="143"/>
    </location>
</feature>
<feature type="transmembrane region" description="Helical" evidence="9">
    <location>
        <begin position="155"/>
        <end position="180"/>
    </location>
</feature>
<evidence type="ECO:0000256" key="2">
    <source>
        <dbReference type="ARBA" id="ARBA00005887"/>
    </source>
</evidence>
<comment type="caution">
    <text evidence="11">The sequence shown here is derived from an EMBL/GenBank/DDBJ whole genome shotgun (WGS) entry which is preliminary data.</text>
</comment>
<gene>
    <name evidence="11" type="ORF">ZOSMA_18G00410</name>
</gene>
<dbReference type="InterPro" id="IPR018047">
    <property type="entry name" value="Ammonium_transpt_CS"/>
</dbReference>
<feature type="transmembrane region" description="Helical" evidence="9">
    <location>
        <begin position="22"/>
        <end position="44"/>
    </location>
</feature>
<feature type="transmembrane region" description="Helical" evidence="9">
    <location>
        <begin position="309"/>
        <end position="330"/>
    </location>
</feature>
<keyword evidence="4 9" id="KW-0812">Transmembrane</keyword>
<dbReference type="OMA" id="HTHMVAG"/>
<evidence type="ECO:0000256" key="3">
    <source>
        <dbReference type="ARBA" id="ARBA00022448"/>
    </source>
</evidence>
<feature type="transmembrane region" description="Helical" evidence="9">
    <location>
        <begin position="248"/>
        <end position="272"/>
    </location>
</feature>
<feature type="transmembrane region" description="Helical" evidence="9">
    <location>
        <begin position="284"/>
        <end position="303"/>
    </location>
</feature>
<dbReference type="PANTHER" id="PTHR43029">
    <property type="entry name" value="AMMONIUM TRANSPORTER MEP2"/>
    <property type="match status" value="1"/>
</dbReference>
<comment type="function">
    <text evidence="8">Involved in ammonium transport.</text>
</comment>
<feature type="transmembrane region" description="Helical" evidence="9">
    <location>
        <begin position="342"/>
        <end position="364"/>
    </location>
</feature>
<dbReference type="GO" id="GO:0005886">
    <property type="term" value="C:plasma membrane"/>
    <property type="evidence" value="ECO:0000318"/>
    <property type="project" value="GO_Central"/>
</dbReference>
<dbReference type="InterPro" id="IPR024041">
    <property type="entry name" value="NH4_transpt_AmtB-like_dom"/>
</dbReference>
<dbReference type="Proteomes" id="UP000036987">
    <property type="component" value="Unassembled WGS sequence"/>
</dbReference>
<dbReference type="OrthoDB" id="534912at2759"/>
<dbReference type="STRING" id="29655.A0A0K9PRS8"/>
<evidence type="ECO:0000256" key="4">
    <source>
        <dbReference type="ARBA" id="ARBA00022692"/>
    </source>
</evidence>
<dbReference type="FunFam" id="1.10.3430.10:FF:000005">
    <property type="entry name" value="Ammonium transporter"/>
    <property type="match status" value="1"/>
</dbReference>
<keyword evidence="6 9" id="KW-0472">Membrane</keyword>
<dbReference type="InterPro" id="IPR002229">
    <property type="entry name" value="RhesusRHD"/>
</dbReference>
<evidence type="ECO:0000256" key="9">
    <source>
        <dbReference type="RuleBase" id="RU362002"/>
    </source>
</evidence>
<proteinExistence type="inferred from homology"/>
<dbReference type="AlphaFoldDB" id="A0A0K9PRS8"/>
<feature type="transmembrane region" description="Helical" evidence="9">
    <location>
        <begin position="222"/>
        <end position="242"/>
    </location>
</feature>
<evidence type="ECO:0000256" key="1">
    <source>
        <dbReference type="ARBA" id="ARBA00004141"/>
    </source>
</evidence>
<sequence>MDTIAYNTTKLVPQWLNKGDNAWQLISTTLVSIQSMPGLVILYGSIVKKKWAVNSAFMALYAYASCFIVWVLIAHKMAFGDRLLPFWGRAGVAIDKDYLINRAYIPASAGGNTDSPMTKPFYPMATLVYFEFAYAAITLILLAGSVLGRMNIKAWMAFAPLWLVLSYTVGAFSLWGGGFLYQWGVIDYSGGYVIHVSSGTAGFVAAYWVGPRLKCDRDRFSPNNILLMLTGAGLLWAGWTGFNGGSPYAANIVAPLAILNTHIAAATSLLTWTGLDVFFFGKPSIIGAVQGMITGLVCITPGAGLVQGWAAILMGVLGGSIPWFTMMVLHKKSVLLQKVDDTLAVFHTHTVAGVLGGILTGFLADKDLCNMMLPGDEYGVVYGGGMMQIVKQIAGALFVIGWNIVITTAICFVIKYFIPLRMSDEQLMIGDDAAHGEEAYSLWGDGDKYDATRQTTIINTEEMQTSNITAARGVTVQL</sequence>
<keyword evidence="12" id="KW-1185">Reference proteome</keyword>
<dbReference type="EMBL" id="LFYR01000692">
    <property type="protein sequence ID" value="KMZ70950.1"/>
    <property type="molecule type" value="Genomic_DNA"/>
</dbReference>
<evidence type="ECO:0000313" key="11">
    <source>
        <dbReference type="EMBL" id="KMZ70950.1"/>
    </source>
</evidence>
<dbReference type="PANTHER" id="PTHR43029:SF38">
    <property type="entry name" value="AMMONIUM TRANSPORTER 2"/>
    <property type="match status" value="1"/>
</dbReference>
<dbReference type="NCBIfam" id="TIGR00836">
    <property type="entry name" value="amt"/>
    <property type="match status" value="1"/>
</dbReference>
<feature type="transmembrane region" description="Helical" evidence="9">
    <location>
        <begin position="51"/>
        <end position="73"/>
    </location>
</feature>
<evidence type="ECO:0000256" key="7">
    <source>
        <dbReference type="ARBA" id="ARBA00023177"/>
    </source>
</evidence>
<evidence type="ECO:0000256" key="5">
    <source>
        <dbReference type="ARBA" id="ARBA00022989"/>
    </source>
</evidence>
<evidence type="ECO:0000313" key="12">
    <source>
        <dbReference type="Proteomes" id="UP000036987"/>
    </source>
</evidence>
<comment type="similarity">
    <text evidence="2 9">Belongs to the ammonia transporter channel (TC 1.A.11.2) family.</text>
</comment>
<keyword evidence="5 9" id="KW-1133">Transmembrane helix</keyword>
<dbReference type="Pfam" id="PF00909">
    <property type="entry name" value="Ammonium_transp"/>
    <property type="match status" value="1"/>
</dbReference>
<comment type="subcellular location">
    <subcellularLocation>
        <location evidence="9">Cell membrane</location>
        <topology evidence="9">Multi-pass membrane protein</topology>
    </subcellularLocation>
    <subcellularLocation>
        <location evidence="1">Membrane</location>
        <topology evidence="1">Multi-pass membrane protein</topology>
    </subcellularLocation>
</comment>
<reference evidence="12" key="1">
    <citation type="journal article" date="2016" name="Nature">
        <title>The genome of the seagrass Zostera marina reveals angiosperm adaptation to the sea.</title>
        <authorList>
            <person name="Olsen J.L."/>
            <person name="Rouze P."/>
            <person name="Verhelst B."/>
            <person name="Lin Y.-C."/>
            <person name="Bayer T."/>
            <person name="Collen J."/>
            <person name="Dattolo E."/>
            <person name="De Paoli E."/>
            <person name="Dittami S."/>
            <person name="Maumus F."/>
            <person name="Michel G."/>
            <person name="Kersting A."/>
            <person name="Lauritano C."/>
            <person name="Lohaus R."/>
            <person name="Toepel M."/>
            <person name="Tonon T."/>
            <person name="Vanneste K."/>
            <person name="Amirebrahimi M."/>
            <person name="Brakel J."/>
            <person name="Bostroem C."/>
            <person name="Chovatia M."/>
            <person name="Grimwood J."/>
            <person name="Jenkins J.W."/>
            <person name="Jueterbock A."/>
            <person name="Mraz A."/>
            <person name="Stam W.T."/>
            <person name="Tice H."/>
            <person name="Bornberg-Bauer E."/>
            <person name="Green P.J."/>
            <person name="Pearson G.A."/>
            <person name="Procaccini G."/>
            <person name="Duarte C.M."/>
            <person name="Schmutz J."/>
            <person name="Reusch T.B.H."/>
            <person name="Van de Peer Y."/>
        </authorList>
    </citation>
    <scope>NUCLEOTIDE SEQUENCE [LARGE SCALE GENOMIC DNA]</scope>
    <source>
        <strain evidence="12">cv. Finnish</strain>
    </source>
</reference>
<evidence type="ECO:0000256" key="8">
    <source>
        <dbReference type="ARBA" id="ARBA00060095"/>
    </source>
</evidence>
<dbReference type="Gene3D" id="1.10.3430.10">
    <property type="entry name" value="Ammonium transporter AmtB like domains"/>
    <property type="match status" value="1"/>
</dbReference>
<feature type="transmembrane region" description="Helical" evidence="9">
    <location>
        <begin position="393"/>
        <end position="418"/>
    </location>
</feature>
<feature type="transmembrane region" description="Helical" evidence="9">
    <location>
        <begin position="192"/>
        <end position="210"/>
    </location>
</feature>
<name>A0A0K9PRS8_ZOSMR</name>
<protein>
    <recommendedName>
        <fullName evidence="9">Ammonium transporter</fullName>
    </recommendedName>
</protein>
<dbReference type="InterPro" id="IPR029020">
    <property type="entry name" value="Ammonium/urea_transptr"/>
</dbReference>
<keyword evidence="3 9" id="KW-0813">Transport</keyword>
<evidence type="ECO:0000256" key="6">
    <source>
        <dbReference type="ARBA" id="ARBA00023136"/>
    </source>
</evidence>
<organism evidence="11 12">
    <name type="scientific">Zostera marina</name>
    <name type="common">Eelgrass</name>
    <dbReference type="NCBI Taxonomy" id="29655"/>
    <lineage>
        <taxon>Eukaryota</taxon>
        <taxon>Viridiplantae</taxon>
        <taxon>Streptophyta</taxon>
        <taxon>Embryophyta</taxon>
        <taxon>Tracheophyta</taxon>
        <taxon>Spermatophyta</taxon>
        <taxon>Magnoliopsida</taxon>
        <taxon>Liliopsida</taxon>
        <taxon>Zosteraceae</taxon>
        <taxon>Zostera</taxon>
    </lineage>
</organism>
<accession>A0A0K9PRS8</accession>
<keyword evidence="7 9" id="KW-0924">Ammonia transport</keyword>
<dbReference type="GO" id="GO:0072488">
    <property type="term" value="P:ammonium transmembrane transport"/>
    <property type="evidence" value="ECO:0000318"/>
    <property type="project" value="GO_Central"/>
</dbReference>
<feature type="domain" description="Ammonium transporter AmtB-like" evidence="10">
    <location>
        <begin position="22"/>
        <end position="440"/>
    </location>
</feature>
<evidence type="ECO:0000259" key="10">
    <source>
        <dbReference type="Pfam" id="PF00909"/>
    </source>
</evidence>
<dbReference type="InterPro" id="IPR001905">
    <property type="entry name" value="Ammonium_transpt"/>
</dbReference>
<dbReference type="GO" id="GO:0008519">
    <property type="term" value="F:ammonium channel activity"/>
    <property type="evidence" value="ECO:0000318"/>
    <property type="project" value="GO_Central"/>
</dbReference>
<dbReference type="SUPFAM" id="SSF111352">
    <property type="entry name" value="Ammonium transporter"/>
    <property type="match status" value="1"/>
</dbReference>